<keyword evidence="2" id="KW-0597">Phosphoprotein</keyword>
<sequence length="405" mass="45884">MAGVLSRFSSVTATTIQQLKNSSTNENTVKSTAFWLSVWKKCCLEKGIAAEIENYEPTQLNSLLERFCDEIKNEHGEAYEPESLKVMITSLDRHLKNKGYKLSITRDREFCSSKQVLDGKAKQLRLAGRGKRPNKSPQLSEEEEEILWKSKKFGGKTPESLIHTMWWLLTQQFGLRGRQEHHRTRVEDFRIMKGDDGLEFVEFAGGPTKTRPEGLNAKPRQFQPKMFQTGGERCPNALFRQYINRRPRSLRVSGPFYLSIKYNSGPGDETWYKVQPMGENKINSMMKNIISQTSLQSSEKRFTNHSAQKTLVSKMKKANLERPPIAKVTCHRNIQSLDDYDEADEDEQRQLSWAISKGNSTPKSASVAGSSYGPSAPSAVISHMMSSQAQNLMNSFTNGMTSPSH</sequence>
<comment type="caution">
    <text evidence="6">The sequence shown here is derived from an EMBL/GenBank/DDBJ whole genome shotgun (WGS) entry which is preliminary data.</text>
</comment>
<feature type="compositionally biased region" description="Low complexity" evidence="4">
    <location>
        <begin position="364"/>
        <end position="376"/>
    </location>
</feature>
<accession>A0A2B4R9D7</accession>
<dbReference type="GO" id="GO:0006310">
    <property type="term" value="P:DNA recombination"/>
    <property type="evidence" value="ECO:0007669"/>
    <property type="project" value="InterPro"/>
</dbReference>
<feature type="compositionally biased region" description="Polar residues" evidence="4">
    <location>
        <begin position="354"/>
        <end position="363"/>
    </location>
</feature>
<dbReference type="GO" id="GO:0015074">
    <property type="term" value="P:DNA integration"/>
    <property type="evidence" value="ECO:0007669"/>
    <property type="project" value="InterPro"/>
</dbReference>
<evidence type="ECO:0000256" key="2">
    <source>
        <dbReference type="ARBA" id="ARBA00022553"/>
    </source>
</evidence>
<dbReference type="Proteomes" id="UP000225706">
    <property type="component" value="Unassembled WGS sequence"/>
</dbReference>
<reference evidence="7" key="1">
    <citation type="journal article" date="2017" name="bioRxiv">
        <title>Comparative analysis of the genomes of Stylophora pistillata and Acropora digitifera provides evidence for extensive differences between species of corals.</title>
        <authorList>
            <person name="Voolstra C.R."/>
            <person name="Li Y."/>
            <person name="Liew Y.J."/>
            <person name="Baumgarten S."/>
            <person name="Zoccola D."/>
            <person name="Flot J.-F."/>
            <person name="Tambutte S."/>
            <person name="Allemand D."/>
            <person name="Aranda M."/>
        </authorList>
    </citation>
    <scope>NUCLEOTIDE SEQUENCE [LARGE SCALE GENOMIC DNA]</scope>
</reference>
<organism evidence="6 7">
    <name type="scientific">Stylophora pistillata</name>
    <name type="common">Smooth cauliflower coral</name>
    <dbReference type="NCBI Taxonomy" id="50429"/>
    <lineage>
        <taxon>Eukaryota</taxon>
        <taxon>Metazoa</taxon>
        <taxon>Cnidaria</taxon>
        <taxon>Anthozoa</taxon>
        <taxon>Hexacorallia</taxon>
        <taxon>Scleractinia</taxon>
        <taxon>Astrocoeniina</taxon>
        <taxon>Pocilloporidae</taxon>
        <taxon>Stylophora</taxon>
    </lineage>
</organism>
<evidence type="ECO:0000313" key="7">
    <source>
        <dbReference type="Proteomes" id="UP000225706"/>
    </source>
</evidence>
<dbReference type="PANTHER" id="PTHR46963:SF2">
    <property type="match status" value="1"/>
</dbReference>
<dbReference type="InterPro" id="IPR021893">
    <property type="entry name" value="ZMYM2-like_C"/>
</dbReference>
<name>A0A2B4R9D7_STYPI</name>
<dbReference type="OrthoDB" id="5963905at2759"/>
<proteinExistence type="predicted"/>
<dbReference type="EMBL" id="LSMT01001110">
    <property type="protein sequence ID" value="PFX12977.1"/>
    <property type="molecule type" value="Genomic_DNA"/>
</dbReference>
<keyword evidence="3" id="KW-0832">Ubl conjugation</keyword>
<dbReference type="InterPro" id="IPR042838">
    <property type="entry name" value="KIAA1958"/>
</dbReference>
<gene>
    <name evidence="6" type="ORF">AWC38_SpisGene22984</name>
</gene>
<evidence type="ECO:0000259" key="5">
    <source>
        <dbReference type="Pfam" id="PF12012"/>
    </source>
</evidence>
<keyword evidence="1" id="KW-1017">Isopeptide bond</keyword>
<keyword evidence="7" id="KW-1185">Reference proteome</keyword>
<evidence type="ECO:0000256" key="3">
    <source>
        <dbReference type="ARBA" id="ARBA00022843"/>
    </source>
</evidence>
<protein>
    <submittedName>
        <fullName evidence="6">Uncharacterized protein KIAA1958-like</fullName>
    </submittedName>
</protein>
<feature type="region of interest" description="Disordered" evidence="4">
    <location>
        <begin position="354"/>
        <end position="376"/>
    </location>
</feature>
<dbReference type="GO" id="GO:0003677">
    <property type="term" value="F:DNA binding"/>
    <property type="evidence" value="ECO:0007669"/>
    <property type="project" value="InterPro"/>
</dbReference>
<dbReference type="InterPro" id="IPR013762">
    <property type="entry name" value="Integrase-like_cat_sf"/>
</dbReference>
<dbReference type="Gene3D" id="1.10.443.10">
    <property type="entry name" value="Intergrase catalytic core"/>
    <property type="match status" value="1"/>
</dbReference>
<dbReference type="Pfam" id="PF12012">
    <property type="entry name" value="DUF3504"/>
    <property type="match status" value="1"/>
</dbReference>
<evidence type="ECO:0000256" key="4">
    <source>
        <dbReference type="SAM" id="MobiDB-lite"/>
    </source>
</evidence>
<dbReference type="AlphaFoldDB" id="A0A2B4R9D7"/>
<feature type="domain" description="ZMYM2-like/QRICH1 C-terminal" evidence="5">
    <location>
        <begin position="140"/>
        <end position="290"/>
    </location>
</feature>
<evidence type="ECO:0000313" key="6">
    <source>
        <dbReference type="EMBL" id="PFX12977.1"/>
    </source>
</evidence>
<evidence type="ECO:0000256" key="1">
    <source>
        <dbReference type="ARBA" id="ARBA00022499"/>
    </source>
</evidence>
<dbReference type="PANTHER" id="PTHR46963">
    <property type="entry name" value="SIMILAR TO RIKEN CDNA E130308A19"/>
    <property type="match status" value="1"/>
</dbReference>